<proteinExistence type="predicted"/>
<dbReference type="Proteomes" id="UP000179524">
    <property type="component" value="Unassembled WGS sequence"/>
</dbReference>
<evidence type="ECO:0000313" key="2">
    <source>
        <dbReference type="Proteomes" id="UP000179524"/>
    </source>
</evidence>
<dbReference type="OrthoDB" id="2885676at2"/>
<sequence length="82" mass="9424">MTITKLKNKTVVTDDDLGYNQRIGMPIEVFCLEKKQTVAFGKIQSFNYYEVCINGESYCRDQYVLFGFPARIDKIIKTGTDV</sequence>
<dbReference type="EMBL" id="MLQR01000016">
    <property type="protein sequence ID" value="OIJ14849.1"/>
    <property type="molecule type" value="Genomic_DNA"/>
</dbReference>
<protein>
    <submittedName>
        <fullName evidence="1">Uncharacterized protein</fullName>
    </submittedName>
</protein>
<dbReference type="RefSeq" id="WP_071309017.1">
    <property type="nucleotide sequence ID" value="NZ_MLQR01000016.1"/>
</dbReference>
<accession>A0A1S2LQQ9</accession>
<reference evidence="1 2" key="1">
    <citation type="submission" date="2016-10" db="EMBL/GenBank/DDBJ databases">
        <title>Draft genome sequences of four alkaliphilic bacteria belonging to the Anaerobacillus genus.</title>
        <authorList>
            <person name="Bassil N.M."/>
            <person name="Lloyd J.R."/>
        </authorList>
    </citation>
    <scope>NUCLEOTIDE SEQUENCE [LARGE SCALE GENOMIC DNA]</scope>
    <source>
        <strain evidence="1 2">DSM 18345</strain>
    </source>
</reference>
<organism evidence="1 2">
    <name type="scientific">Anaerobacillus alkalilacustris</name>
    <dbReference type="NCBI Taxonomy" id="393763"/>
    <lineage>
        <taxon>Bacteria</taxon>
        <taxon>Bacillati</taxon>
        <taxon>Bacillota</taxon>
        <taxon>Bacilli</taxon>
        <taxon>Bacillales</taxon>
        <taxon>Bacillaceae</taxon>
        <taxon>Anaerobacillus</taxon>
    </lineage>
</organism>
<keyword evidence="2" id="KW-1185">Reference proteome</keyword>
<name>A0A1S2LQQ9_9BACI</name>
<gene>
    <name evidence="1" type="ORF">BKP37_07690</name>
</gene>
<comment type="caution">
    <text evidence="1">The sequence shown here is derived from an EMBL/GenBank/DDBJ whole genome shotgun (WGS) entry which is preliminary data.</text>
</comment>
<dbReference type="AlphaFoldDB" id="A0A1S2LQQ9"/>
<evidence type="ECO:0000313" key="1">
    <source>
        <dbReference type="EMBL" id="OIJ14849.1"/>
    </source>
</evidence>